<evidence type="ECO:0000313" key="1">
    <source>
        <dbReference type="EMBL" id="MFD1043161.1"/>
    </source>
</evidence>
<keyword evidence="2" id="KW-1185">Reference proteome</keyword>
<dbReference type="Proteomes" id="UP001597033">
    <property type="component" value="Unassembled WGS sequence"/>
</dbReference>
<organism evidence="1 2">
    <name type="scientific">Pseudoxanthomonas kaohsiungensis</name>
    <dbReference type="NCBI Taxonomy" id="283923"/>
    <lineage>
        <taxon>Bacteria</taxon>
        <taxon>Pseudomonadati</taxon>
        <taxon>Pseudomonadota</taxon>
        <taxon>Gammaproteobacteria</taxon>
        <taxon>Lysobacterales</taxon>
        <taxon>Lysobacteraceae</taxon>
        <taxon>Pseudoxanthomonas</taxon>
    </lineage>
</organism>
<gene>
    <name evidence="1" type="ORF">ACFQ2N_12480</name>
</gene>
<evidence type="ECO:0000313" key="2">
    <source>
        <dbReference type="Proteomes" id="UP001597033"/>
    </source>
</evidence>
<reference evidence="2" key="1">
    <citation type="journal article" date="2019" name="Int. J. Syst. Evol. Microbiol.">
        <title>The Global Catalogue of Microorganisms (GCM) 10K type strain sequencing project: providing services to taxonomists for standard genome sequencing and annotation.</title>
        <authorList>
            <consortium name="The Broad Institute Genomics Platform"/>
            <consortium name="The Broad Institute Genome Sequencing Center for Infectious Disease"/>
            <person name="Wu L."/>
            <person name="Ma J."/>
        </authorList>
    </citation>
    <scope>NUCLEOTIDE SEQUENCE [LARGE SCALE GENOMIC DNA]</scope>
    <source>
        <strain evidence="2">CCUG 55854</strain>
    </source>
</reference>
<sequence>MTGIAYEEGPYRYSRPEDCYTKVFQSEDGQGKRTFKVIASTAYDAGIVGSEYNGTVLLDVDNRTVIFDKAGKPYDLIGHRALVDEFAKADWTTFTALVIEQKSKLQPGARSGYLVDGHEAEPAYVFPMPADEDWQVMDVTREGPEDDPYTYPAQKRSEIIAELITHAVHRAGPYDPFRLAWNIKVYDFDTSGKGVPDYEADPQFDKQWEAYLAEHGDQAFYRAQAGALSAYVEGDYTIFPGQMQGEISLGVEGRSGGWMVLAEIKELGKLQWSGQGEMEESLKELSADELKTLYKVVRNLDRDLTRARCAAEMAYQFAYIRDGEEEDWKRELAEEGASPRP</sequence>
<dbReference type="EMBL" id="JBHTKN010000008">
    <property type="protein sequence ID" value="MFD1043161.1"/>
    <property type="molecule type" value="Genomic_DNA"/>
</dbReference>
<accession>A0ABW3LXR2</accession>
<comment type="caution">
    <text evidence="1">The sequence shown here is derived from an EMBL/GenBank/DDBJ whole genome shotgun (WGS) entry which is preliminary data.</text>
</comment>
<name>A0ABW3LXR2_9GAMM</name>
<protein>
    <submittedName>
        <fullName evidence="1">Uncharacterized protein</fullName>
    </submittedName>
</protein>
<dbReference type="RefSeq" id="WP_162377112.1">
    <property type="nucleotide sequence ID" value="NZ_JBHTKN010000008.1"/>
</dbReference>
<proteinExistence type="predicted"/>